<sequence length="27" mass="3224">MNKNFTQIYELLKVNEPFLPRVHSFSA</sequence>
<reference evidence="1" key="2">
    <citation type="submission" date="2015-06" db="UniProtKB">
        <authorList>
            <consortium name="EnsemblMetazoa"/>
        </authorList>
    </citation>
    <scope>IDENTIFICATION</scope>
</reference>
<accession>T1L2Z1</accession>
<protein>
    <submittedName>
        <fullName evidence="1">Uncharacterized protein</fullName>
    </submittedName>
</protein>
<name>T1L2Z1_TETUR</name>
<dbReference type="Proteomes" id="UP000015104">
    <property type="component" value="Unassembled WGS sequence"/>
</dbReference>
<dbReference type="HOGENOM" id="CLU_3415459_0_0_1"/>
<proteinExistence type="predicted"/>
<evidence type="ECO:0000313" key="2">
    <source>
        <dbReference type="Proteomes" id="UP000015104"/>
    </source>
</evidence>
<dbReference type="EMBL" id="CAEY01000993">
    <property type="status" value="NOT_ANNOTATED_CDS"/>
    <property type="molecule type" value="Genomic_DNA"/>
</dbReference>
<reference evidence="2" key="1">
    <citation type="submission" date="2011-08" db="EMBL/GenBank/DDBJ databases">
        <authorList>
            <person name="Rombauts S."/>
        </authorList>
    </citation>
    <scope>NUCLEOTIDE SEQUENCE</scope>
    <source>
        <strain evidence="2">London</strain>
    </source>
</reference>
<dbReference type="EnsemblMetazoa" id="tetur34g00920.1">
    <property type="protein sequence ID" value="tetur34g00920.1"/>
    <property type="gene ID" value="tetur34g00920"/>
</dbReference>
<keyword evidence="2" id="KW-1185">Reference proteome</keyword>
<evidence type="ECO:0000313" key="1">
    <source>
        <dbReference type="EnsemblMetazoa" id="tetur34g00920.1"/>
    </source>
</evidence>
<organism evidence="1 2">
    <name type="scientific">Tetranychus urticae</name>
    <name type="common">Two-spotted spider mite</name>
    <dbReference type="NCBI Taxonomy" id="32264"/>
    <lineage>
        <taxon>Eukaryota</taxon>
        <taxon>Metazoa</taxon>
        <taxon>Ecdysozoa</taxon>
        <taxon>Arthropoda</taxon>
        <taxon>Chelicerata</taxon>
        <taxon>Arachnida</taxon>
        <taxon>Acari</taxon>
        <taxon>Acariformes</taxon>
        <taxon>Trombidiformes</taxon>
        <taxon>Prostigmata</taxon>
        <taxon>Eleutherengona</taxon>
        <taxon>Raphignathae</taxon>
        <taxon>Tetranychoidea</taxon>
        <taxon>Tetranychidae</taxon>
        <taxon>Tetranychus</taxon>
    </lineage>
</organism>
<dbReference type="AlphaFoldDB" id="T1L2Z1"/>